<evidence type="ECO:0000256" key="1">
    <source>
        <dbReference type="ARBA" id="ARBA00023450"/>
    </source>
</evidence>
<keyword evidence="4" id="KW-1185">Reference proteome</keyword>
<dbReference type="SMART" id="SM00507">
    <property type="entry name" value="HNHc"/>
    <property type="match status" value="1"/>
</dbReference>
<reference evidence="3 4" key="1">
    <citation type="submission" date="2020-07" db="EMBL/GenBank/DDBJ databases">
        <title>Sequencing the genomes of 1000 actinobacteria strains.</title>
        <authorList>
            <person name="Klenk H.-P."/>
        </authorList>
    </citation>
    <scope>NUCLEOTIDE SEQUENCE [LARGE SCALE GENOMIC DNA]</scope>
    <source>
        <strain evidence="3 4">DSM 24662</strain>
    </source>
</reference>
<accession>A0A7Y9GQE8</accession>
<sequence length="425" mass="44783">MADHQLLAVNDALGALVRHADALRGRIAAEISRRSRSELGSESLAKRNGFRSATALIAASSGGTIGEAARLVTVGEATTPRRTLTGADAPPRHPHVADAVSAGSISTAAASAIITMLDRIALRCDPAETDRVETLLVAQAPGLTFDQLGKVIARAEGYLDPDGLEPKEERLRGERSLQLFQRDGLLHLTAKLDPESAAPVKAAIEAIVTAQFRNESATGPDAASPRDADAPRRTVAQRQADALVLIAQHALGCDASDLPLDGATVIVRISHEELQAGVGVAAIDGIDQPVSVATARRMAAGGGVIPCVLGGAGEILDWGRAKRLFTTAQKLALAERDGGCAMCGLPPGMTKAHHIRWWARDAGPTDLSNGVLLCESCHHRVHDNDWDIRIDGVGVRALVWFIPPPHVDPARTPRLGGRARYAWAA</sequence>
<name>A0A7Y9GQE8_9MICO</name>
<dbReference type="EMBL" id="JACCBV010000001">
    <property type="protein sequence ID" value="NYE20684.1"/>
    <property type="molecule type" value="Genomic_DNA"/>
</dbReference>
<dbReference type="Proteomes" id="UP000576969">
    <property type="component" value="Unassembled WGS sequence"/>
</dbReference>
<dbReference type="Pfam" id="PF01844">
    <property type="entry name" value="HNH"/>
    <property type="match status" value="1"/>
</dbReference>
<dbReference type="GO" id="GO:0008270">
    <property type="term" value="F:zinc ion binding"/>
    <property type="evidence" value="ECO:0007669"/>
    <property type="project" value="InterPro"/>
</dbReference>
<dbReference type="Gene3D" id="1.10.30.50">
    <property type="match status" value="1"/>
</dbReference>
<gene>
    <name evidence="3" type="ORF">BJ991_002712</name>
</gene>
<evidence type="ECO:0000259" key="2">
    <source>
        <dbReference type="SMART" id="SM00507"/>
    </source>
</evidence>
<protein>
    <submittedName>
        <fullName evidence="3">5-methylcytosine-specific restriction protein A</fullName>
        <ecNumber evidence="3">3.1.21.-</ecNumber>
    </submittedName>
</protein>
<feature type="domain" description="HNH nuclease" evidence="2">
    <location>
        <begin position="328"/>
        <end position="379"/>
    </location>
</feature>
<dbReference type="AlphaFoldDB" id="A0A7Y9GQE8"/>
<comment type="similarity">
    <text evidence="1">Belongs to the Rv1128c/1148c/1588c/1702c/1945/3466 family.</text>
</comment>
<keyword evidence="3" id="KW-0378">Hydrolase</keyword>
<proteinExistence type="inferred from homology"/>
<dbReference type="CDD" id="cd00085">
    <property type="entry name" value="HNHc"/>
    <property type="match status" value="1"/>
</dbReference>
<dbReference type="GO" id="GO:0003676">
    <property type="term" value="F:nucleic acid binding"/>
    <property type="evidence" value="ECO:0007669"/>
    <property type="project" value="InterPro"/>
</dbReference>
<dbReference type="Pfam" id="PF02720">
    <property type="entry name" value="DUF222"/>
    <property type="match status" value="1"/>
</dbReference>
<dbReference type="GO" id="GO:0016787">
    <property type="term" value="F:hydrolase activity"/>
    <property type="evidence" value="ECO:0007669"/>
    <property type="project" value="UniProtKB-KW"/>
</dbReference>
<dbReference type="InterPro" id="IPR003615">
    <property type="entry name" value="HNH_nuc"/>
</dbReference>
<dbReference type="EC" id="3.1.21.-" evidence="3"/>
<dbReference type="InterPro" id="IPR002711">
    <property type="entry name" value="HNH"/>
</dbReference>
<organism evidence="3 4">
    <name type="scientific">Microbacterium immunditiarum</name>
    <dbReference type="NCBI Taxonomy" id="337480"/>
    <lineage>
        <taxon>Bacteria</taxon>
        <taxon>Bacillati</taxon>
        <taxon>Actinomycetota</taxon>
        <taxon>Actinomycetes</taxon>
        <taxon>Micrococcales</taxon>
        <taxon>Microbacteriaceae</taxon>
        <taxon>Microbacterium</taxon>
    </lineage>
</organism>
<comment type="caution">
    <text evidence="3">The sequence shown here is derived from an EMBL/GenBank/DDBJ whole genome shotgun (WGS) entry which is preliminary data.</text>
</comment>
<dbReference type="GO" id="GO:0004519">
    <property type="term" value="F:endonuclease activity"/>
    <property type="evidence" value="ECO:0007669"/>
    <property type="project" value="InterPro"/>
</dbReference>
<dbReference type="RefSeq" id="WP_246301100.1">
    <property type="nucleotide sequence ID" value="NZ_JACCBV010000001.1"/>
</dbReference>
<evidence type="ECO:0000313" key="3">
    <source>
        <dbReference type="EMBL" id="NYE20684.1"/>
    </source>
</evidence>
<evidence type="ECO:0000313" key="4">
    <source>
        <dbReference type="Proteomes" id="UP000576969"/>
    </source>
</evidence>
<dbReference type="InterPro" id="IPR003870">
    <property type="entry name" value="DUF222"/>
</dbReference>